<dbReference type="Pfam" id="PF03466">
    <property type="entry name" value="LysR_substrate"/>
    <property type="match status" value="1"/>
</dbReference>
<dbReference type="InterPro" id="IPR036388">
    <property type="entry name" value="WH-like_DNA-bd_sf"/>
</dbReference>
<sequence length="299" mass="33099">MDRFQAMRLFTRIVELGSFSRAAENLGLPRASATQIIKQLEAHLGVRLLQRTTRQVRTTLDGDGYYQRCVAILADMDEMESSFSQAAGQPRGRIKVDLSVSFGRLVMIPALPDFCARYPQIQVDVSVTDRQIDLIREGVDCVLRIGELRDSSLVARRLTVLPQVCCVSRAYLARHGTPQVLDDLAGHRAVDYQSASTGKSIPFEFTVDGRVEARSLPYTVAVNNGDAYVAACEAGFGIVQVPAYHVTRQLAAGTLVEVLAGFRAPPLPLTVLYPQNRHLSPRVRVFIDWLAELFAEPKL</sequence>
<protein>
    <submittedName>
        <fullName evidence="6">LysR family transcriptional regulator</fullName>
    </submittedName>
</protein>
<dbReference type="GO" id="GO:0003700">
    <property type="term" value="F:DNA-binding transcription factor activity"/>
    <property type="evidence" value="ECO:0007669"/>
    <property type="project" value="InterPro"/>
</dbReference>
<dbReference type="Proteomes" id="UP000318422">
    <property type="component" value="Unassembled WGS sequence"/>
</dbReference>
<evidence type="ECO:0000256" key="1">
    <source>
        <dbReference type="ARBA" id="ARBA00009437"/>
    </source>
</evidence>
<evidence type="ECO:0000256" key="4">
    <source>
        <dbReference type="ARBA" id="ARBA00023163"/>
    </source>
</evidence>
<evidence type="ECO:0000256" key="3">
    <source>
        <dbReference type="ARBA" id="ARBA00023125"/>
    </source>
</evidence>
<comment type="similarity">
    <text evidence="1">Belongs to the LysR transcriptional regulatory family.</text>
</comment>
<dbReference type="Gene3D" id="1.10.10.10">
    <property type="entry name" value="Winged helix-like DNA-binding domain superfamily/Winged helix DNA-binding domain"/>
    <property type="match status" value="1"/>
</dbReference>
<dbReference type="SUPFAM" id="SSF53850">
    <property type="entry name" value="Periplasmic binding protein-like II"/>
    <property type="match status" value="1"/>
</dbReference>
<keyword evidence="4" id="KW-0804">Transcription</keyword>
<dbReference type="InterPro" id="IPR005119">
    <property type="entry name" value="LysR_subst-bd"/>
</dbReference>
<dbReference type="InterPro" id="IPR058163">
    <property type="entry name" value="LysR-type_TF_proteobact-type"/>
</dbReference>
<dbReference type="OrthoDB" id="9178040at2"/>
<dbReference type="FunFam" id="3.40.190.290:FF:000001">
    <property type="entry name" value="Transcriptional regulator, LysR family"/>
    <property type="match status" value="1"/>
</dbReference>
<keyword evidence="2" id="KW-0805">Transcription regulation</keyword>
<dbReference type="AlphaFoldDB" id="A0A4Y4CYS2"/>
<evidence type="ECO:0000313" key="7">
    <source>
        <dbReference type="Proteomes" id="UP000318422"/>
    </source>
</evidence>
<dbReference type="GO" id="GO:0006351">
    <property type="term" value="P:DNA-templated transcription"/>
    <property type="evidence" value="ECO:0007669"/>
    <property type="project" value="TreeGrafter"/>
</dbReference>
<dbReference type="PANTHER" id="PTHR30537">
    <property type="entry name" value="HTH-TYPE TRANSCRIPTIONAL REGULATOR"/>
    <property type="match status" value="1"/>
</dbReference>
<dbReference type="CDD" id="cd08472">
    <property type="entry name" value="PBP2_CrgA_like_3"/>
    <property type="match status" value="1"/>
</dbReference>
<gene>
    <name evidence="6" type="ORF">ZRA01_29220</name>
</gene>
<dbReference type="RefSeq" id="WP_141353574.1">
    <property type="nucleotide sequence ID" value="NZ_BJNV01000055.1"/>
</dbReference>
<proteinExistence type="inferred from homology"/>
<dbReference type="InterPro" id="IPR000847">
    <property type="entry name" value="LysR_HTH_N"/>
</dbReference>
<reference evidence="6 7" key="1">
    <citation type="submission" date="2019-06" db="EMBL/GenBank/DDBJ databases">
        <title>Whole genome shotgun sequence of Zoogloea ramigera NBRC 15342.</title>
        <authorList>
            <person name="Hosoyama A."/>
            <person name="Uohara A."/>
            <person name="Ohji S."/>
            <person name="Ichikawa N."/>
        </authorList>
    </citation>
    <scope>NUCLEOTIDE SEQUENCE [LARGE SCALE GENOMIC DNA]</scope>
    <source>
        <strain evidence="6 7">NBRC 15342</strain>
    </source>
</reference>
<dbReference type="Pfam" id="PF00126">
    <property type="entry name" value="HTH_1"/>
    <property type="match status" value="1"/>
</dbReference>
<dbReference type="EMBL" id="BJNV01000055">
    <property type="protein sequence ID" value="GEC96849.1"/>
    <property type="molecule type" value="Genomic_DNA"/>
</dbReference>
<dbReference type="SUPFAM" id="SSF46785">
    <property type="entry name" value="Winged helix' DNA-binding domain"/>
    <property type="match status" value="1"/>
</dbReference>
<evidence type="ECO:0000313" key="6">
    <source>
        <dbReference type="EMBL" id="GEC96849.1"/>
    </source>
</evidence>
<dbReference type="InterPro" id="IPR036390">
    <property type="entry name" value="WH_DNA-bd_sf"/>
</dbReference>
<dbReference type="PROSITE" id="PS50931">
    <property type="entry name" value="HTH_LYSR"/>
    <property type="match status" value="1"/>
</dbReference>
<evidence type="ECO:0000256" key="2">
    <source>
        <dbReference type="ARBA" id="ARBA00023015"/>
    </source>
</evidence>
<dbReference type="FunFam" id="1.10.10.10:FF:000001">
    <property type="entry name" value="LysR family transcriptional regulator"/>
    <property type="match status" value="1"/>
</dbReference>
<accession>A0A4Y4CYS2</accession>
<dbReference type="GO" id="GO:0043565">
    <property type="term" value="F:sequence-specific DNA binding"/>
    <property type="evidence" value="ECO:0007669"/>
    <property type="project" value="TreeGrafter"/>
</dbReference>
<keyword evidence="3" id="KW-0238">DNA-binding</keyword>
<feature type="domain" description="HTH lysR-type" evidence="5">
    <location>
        <begin position="1"/>
        <end position="59"/>
    </location>
</feature>
<comment type="caution">
    <text evidence="6">The sequence shown here is derived from an EMBL/GenBank/DDBJ whole genome shotgun (WGS) entry which is preliminary data.</text>
</comment>
<evidence type="ECO:0000259" key="5">
    <source>
        <dbReference type="PROSITE" id="PS50931"/>
    </source>
</evidence>
<name>A0A4Y4CYS2_ZOORA</name>
<dbReference type="PANTHER" id="PTHR30537:SF72">
    <property type="entry name" value="LYSR FAMILY TRANSCRIPTIONAL REGULATOR"/>
    <property type="match status" value="1"/>
</dbReference>
<dbReference type="Gene3D" id="3.40.190.290">
    <property type="match status" value="1"/>
</dbReference>
<organism evidence="6 7">
    <name type="scientific">Zoogloea ramigera</name>
    <dbReference type="NCBI Taxonomy" id="350"/>
    <lineage>
        <taxon>Bacteria</taxon>
        <taxon>Pseudomonadati</taxon>
        <taxon>Pseudomonadota</taxon>
        <taxon>Betaproteobacteria</taxon>
        <taxon>Rhodocyclales</taxon>
        <taxon>Zoogloeaceae</taxon>
        <taxon>Zoogloea</taxon>
    </lineage>
</organism>
<keyword evidence="7" id="KW-1185">Reference proteome</keyword>